<dbReference type="EMBL" id="CP103141">
    <property type="protein sequence ID" value="UVQ75492.1"/>
    <property type="molecule type" value="Genomic_DNA"/>
</dbReference>
<dbReference type="SUPFAM" id="SSF74653">
    <property type="entry name" value="TolA/TonB C-terminal domain"/>
    <property type="match status" value="1"/>
</dbReference>
<name>A0ABY5TG69_9BACE</name>
<organism evidence="2 3">
    <name type="scientific">Bacteroides faecis</name>
    <dbReference type="NCBI Taxonomy" id="674529"/>
    <lineage>
        <taxon>Bacteria</taxon>
        <taxon>Pseudomonadati</taxon>
        <taxon>Bacteroidota</taxon>
        <taxon>Bacteroidia</taxon>
        <taxon>Bacteroidales</taxon>
        <taxon>Bacteroidaceae</taxon>
        <taxon>Bacteroides</taxon>
    </lineage>
</organism>
<dbReference type="Gene3D" id="3.30.1150.10">
    <property type="match status" value="1"/>
</dbReference>
<keyword evidence="1" id="KW-0732">Signal</keyword>
<dbReference type="RefSeq" id="WP_258902900.1">
    <property type="nucleotide sequence ID" value="NZ_CP103141.1"/>
</dbReference>
<reference evidence="2" key="1">
    <citation type="submission" date="2022-08" db="EMBL/GenBank/DDBJ databases">
        <title>Genome Sequencing of Bacteroides fragilis Group Isolates with Nanopore Technology.</title>
        <authorList>
            <person name="Tisza M.J."/>
            <person name="Smith D."/>
            <person name="Dekker J.P."/>
        </authorList>
    </citation>
    <scope>NUCLEOTIDE SEQUENCE</scope>
    <source>
        <strain evidence="2">BFG-527</strain>
    </source>
</reference>
<evidence type="ECO:0000313" key="3">
    <source>
        <dbReference type="Proteomes" id="UP001060104"/>
    </source>
</evidence>
<proteinExistence type="predicted"/>
<evidence type="ECO:0000256" key="1">
    <source>
        <dbReference type="SAM" id="SignalP"/>
    </source>
</evidence>
<sequence>MKILFAFLFFLLLSLETSYSCFNNDFPLLKREMYNQCTDIIIEAGQMCDSIDWKISSFLKAEEICSEITSLMDFSVEMRLVSDAVTGAGSTIDIYTFNGVQWKSFRTGNLFLQNGHIRTYFSPGETKKFCSGIIIGNSCLEGVAFIEYRIYYMTPLGKRMQKKEIVYSITPLKGENGSRVNKVYWCVDKKSEFPGGDEALEAFFKKNLKNPQRRKISGIIKIIVEEDGTISSPCVIEGNMFGFDEEMIPIVLRMPKWTPAYIGDKAVRAFHDIVIDY</sequence>
<accession>A0ABY5TG69</accession>
<protein>
    <submittedName>
        <fullName evidence="2">Energy transducer TonB</fullName>
    </submittedName>
</protein>
<feature type="signal peptide" evidence="1">
    <location>
        <begin position="1"/>
        <end position="23"/>
    </location>
</feature>
<gene>
    <name evidence="2" type="ORF">NXY30_03515</name>
</gene>
<dbReference type="Proteomes" id="UP001060104">
    <property type="component" value="Chromosome"/>
</dbReference>
<evidence type="ECO:0000313" key="2">
    <source>
        <dbReference type="EMBL" id="UVQ75492.1"/>
    </source>
</evidence>
<keyword evidence="3" id="KW-1185">Reference proteome</keyword>
<feature type="chain" id="PRO_5046172201" evidence="1">
    <location>
        <begin position="24"/>
        <end position="277"/>
    </location>
</feature>